<dbReference type="eggNOG" id="COG4719">
    <property type="taxonomic scope" value="Bacteria"/>
</dbReference>
<dbReference type="PIRSF" id="PIRSF014979">
    <property type="entry name" value="UCP014979"/>
    <property type="match status" value="1"/>
</dbReference>
<dbReference type="PATRIC" id="fig|272123.3.peg.3351"/>
<protein>
    <submittedName>
        <fullName evidence="1">Conserved repeat domain protein</fullName>
    </submittedName>
</protein>
<evidence type="ECO:0000313" key="2">
    <source>
        <dbReference type="Proteomes" id="UP000010474"/>
    </source>
</evidence>
<proteinExistence type="predicted"/>
<gene>
    <name evidence="1" type="ordered locus">Anacy_3070</name>
</gene>
<reference evidence="2" key="1">
    <citation type="journal article" date="2013" name="Proc. Natl. Acad. Sci. U.S.A.">
        <title>Improving the coverage of the cyanobacterial phylum using diversity-driven genome sequencing.</title>
        <authorList>
            <person name="Shih P.M."/>
            <person name="Wu D."/>
            <person name="Latifi A."/>
            <person name="Axen S.D."/>
            <person name="Fewer D.P."/>
            <person name="Talla E."/>
            <person name="Calteau A."/>
            <person name="Cai F."/>
            <person name="Tandeau de Marsac N."/>
            <person name="Rippka R."/>
            <person name="Herdman M."/>
            <person name="Sivonen K."/>
            <person name="Coursin T."/>
            <person name="Laurent T."/>
            <person name="Goodwin L."/>
            <person name="Nolan M."/>
            <person name="Davenport K.W."/>
            <person name="Han C.S."/>
            <person name="Rubin E.M."/>
            <person name="Eisen J.A."/>
            <person name="Woyke T."/>
            <person name="Gugger M."/>
            <person name="Kerfeld C.A."/>
        </authorList>
    </citation>
    <scope>NUCLEOTIDE SEQUENCE [LARGE SCALE GENOMIC DNA]</scope>
    <source>
        <strain evidence="2">ATCC 27899 / PCC 7122</strain>
    </source>
</reference>
<dbReference type="Proteomes" id="UP000010474">
    <property type="component" value="Chromosome"/>
</dbReference>
<keyword evidence="2" id="KW-1185">Reference proteome</keyword>
<dbReference type="InterPro" id="IPR047589">
    <property type="entry name" value="DUF11_rpt"/>
</dbReference>
<name>K9ZH23_ANACC</name>
<dbReference type="EMBL" id="CP003659">
    <property type="protein sequence ID" value="AFZ58486.1"/>
    <property type="molecule type" value="Genomic_DNA"/>
</dbReference>
<dbReference type="OrthoDB" id="484368at2"/>
<organism evidence="1 2">
    <name type="scientific">Anabaena cylindrica (strain ATCC 27899 / PCC 7122)</name>
    <dbReference type="NCBI Taxonomy" id="272123"/>
    <lineage>
        <taxon>Bacteria</taxon>
        <taxon>Bacillati</taxon>
        <taxon>Cyanobacteriota</taxon>
        <taxon>Cyanophyceae</taxon>
        <taxon>Nostocales</taxon>
        <taxon>Nostocaceae</taxon>
        <taxon>Anabaena</taxon>
    </lineage>
</organism>
<dbReference type="STRING" id="272123.Anacy_3070"/>
<dbReference type="AlphaFoldDB" id="K9ZH23"/>
<dbReference type="RefSeq" id="WP_015215113.1">
    <property type="nucleotide sequence ID" value="NC_019771.1"/>
</dbReference>
<sequence>MKQVYIASIGAISLMMAAPLIGQIPGVTSLFQLESATAQNTKNQSQLQLQLVAEKQVETQDQQGNKIKKWEALKNQAVVKPGDVLLYTLKGENKSDRQLKNLTLNQPIPKQMSYVLKSINTSSNTTITYSIDGGRTFVKNPTIKVTLPNGTVETKPAPATAYTNIRLQVPTIAAKTTFKATYQTQVR</sequence>
<dbReference type="HOGENOM" id="CLU_110275_1_0_3"/>
<accession>K9ZH23</accession>
<dbReference type="InterPro" id="IPR014468">
    <property type="entry name" value="UCP014979"/>
</dbReference>
<dbReference type="NCBIfam" id="TIGR01451">
    <property type="entry name" value="B_ant_repeat"/>
    <property type="match status" value="1"/>
</dbReference>
<evidence type="ECO:0000313" key="1">
    <source>
        <dbReference type="EMBL" id="AFZ58486.1"/>
    </source>
</evidence>
<dbReference type="KEGG" id="acy:Anacy_3070"/>